<comment type="catalytic activity">
    <reaction evidence="1">
        <text>ATP + protein L-histidine = ADP + protein N-phospho-L-histidine.</text>
        <dbReference type="EC" id="2.7.13.3"/>
    </reaction>
</comment>
<evidence type="ECO:0000313" key="13">
    <source>
        <dbReference type="Proteomes" id="UP000252770"/>
    </source>
</evidence>
<evidence type="ECO:0000256" key="8">
    <source>
        <dbReference type="ARBA" id="ARBA00023012"/>
    </source>
</evidence>
<dbReference type="PANTHER" id="PTHR24421">
    <property type="entry name" value="NITRATE/NITRITE SENSOR PROTEIN NARX-RELATED"/>
    <property type="match status" value="1"/>
</dbReference>
<keyword evidence="8" id="KW-0902">Two-component regulatory system</keyword>
<sequence length="422" mass="43036">MRAVSVVRADRPAPGATDLLVAAGCWLVVVGVLLALPLLAAAEPGTPPLPAPGGPGWWSGLGTLTAQAVALVLAGRSPRVVLGVVALLPLPLALAGTGELFSLTSTPVAVAVFLAVLRRPLRALVVPLVLAGLAVTAGEAVNTLTVGAAGPLTAVGLGVVQALGALGAPLLLAVAVVGRREARDARREELRAVRRERDALVRAAVAEERTAMARELHDIAAHHLSGIALVAAALDRQIETDPATARRSVAQVREQTTAVLADLRRLVGLLRTDTEAIRAAESVAAIATLVERRREAGTAVELVTRAAADDAPLAAGVGPVAQLAVYRIAQEALANAAGHAAGAPVRVEVDDRDPGALVLTVTNGPGGTDREGPSGFGLVGMRERADLLGAELHSGPTADGGWQVRVRMPRADRSTAPTGVSR</sequence>
<dbReference type="EC" id="2.7.13.3" evidence="2"/>
<dbReference type="InterPro" id="IPR011712">
    <property type="entry name" value="Sig_transdc_His_kin_sub3_dim/P"/>
</dbReference>
<comment type="caution">
    <text evidence="12">The sequence shown here is derived from an EMBL/GenBank/DDBJ whole genome shotgun (WGS) entry which is preliminary data.</text>
</comment>
<dbReference type="Proteomes" id="UP000252770">
    <property type="component" value="Unassembled WGS sequence"/>
</dbReference>
<evidence type="ECO:0000256" key="6">
    <source>
        <dbReference type="ARBA" id="ARBA00022777"/>
    </source>
</evidence>
<proteinExistence type="predicted"/>
<keyword evidence="6 12" id="KW-0418">Kinase</keyword>
<evidence type="ECO:0000256" key="9">
    <source>
        <dbReference type="SAM" id="Phobius"/>
    </source>
</evidence>
<dbReference type="GO" id="GO:0000155">
    <property type="term" value="F:phosphorelay sensor kinase activity"/>
    <property type="evidence" value="ECO:0007669"/>
    <property type="project" value="InterPro"/>
</dbReference>
<dbReference type="InterPro" id="IPR003594">
    <property type="entry name" value="HATPase_dom"/>
</dbReference>
<evidence type="ECO:0000256" key="5">
    <source>
        <dbReference type="ARBA" id="ARBA00022741"/>
    </source>
</evidence>
<dbReference type="AlphaFoldDB" id="A0A367YU45"/>
<evidence type="ECO:0000259" key="11">
    <source>
        <dbReference type="Pfam" id="PF07730"/>
    </source>
</evidence>
<keyword evidence="9" id="KW-0472">Membrane</keyword>
<keyword evidence="9" id="KW-1133">Transmembrane helix</keyword>
<keyword evidence="9" id="KW-0812">Transmembrane</keyword>
<evidence type="ECO:0000259" key="10">
    <source>
        <dbReference type="Pfam" id="PF02518"/>
    </source>
</evidence>
<feature type="transmembrane region" description="Helical" evidence="9">
    <location>
        <begin position="155"/>
        <end position="177"/>
    </location>
</feature>
<keyword evidence="13" id="KW-1185">Reference proteome</keyword>
<feature type="transmembrane region" description="Helical" evidence="9">
    <location>
        <begin position="54"/>
        <end position="73"/>
    </location>
</feature>
<protein>
    <recommendedName>
        <fullName evidence="2">histidine kinase</fullName>
        <ecNumber evidence="2">2.7.13.3</ecNumber>
    </recommendedName>
</protein>
<dbReference type="GO" id="GO:0046983">
    <property type="term" value="F:protein dimerization activity"/>
    <property type="evidence" value="ECO:0007669"/>
    <property type="project" value="InterPro"/>
</dbReference>
<keyword evidence="7" id="KW-0067">ATP-binding</keyword>
<organism evidence="12 13">
    <name type="scientific">Desertihabitans brevis</name>
    <dbReference type="NCBI Taxonomy" id="2268447"/>
    <lineage>
        <taxon>Bacteria</taxon>
        <taxon>Bacillati</taxon>
        <taxon>Actinomycetota</taxon>
        <taxon>Actinomycetes</taxon>
        <taxon>Propionibacteriales</taxon>
        <taxon>Propionibacteriaceae</taxon>
        <taxon>Desertihabitans</taxon>
    </lineage>
</organism>
<feature type="domain" description="Signal transduction histidine kinase subgroup 3 dimerisation and phosphoacceptor" evidence="11">
    <location>
        <begin position="208"/>
        <end position="274"/>
    </location>
</feature>
<accession>A0A367YU45</accession>
<dbReference type="InterPro" id="IPR050482">
    <property type="entry name" value="Sensor_HK_TwoCompSys"/>
</dbReference>
<feature type="domain" description="Histidine kinase/HSP90-like ATPase" evidence="10">
    <location>
        <begin position="323"/>
        <end position="410"/>
    </location>
</feature>
<feature type="transmembrane region" description="Helical" evidence="9">
    <location>
        <begin position="101"/>
        <end position="117"/>
    </location>
</feature>
<evidence type="ECO:0000256" key="7">
    <source>
        <dbReference type="ARBA" id="ARBA00022840"/>
    </source>
</evidence>
<dbReference type="Pfam" id="PF02518">
    <property type="entry name" value="HATPase_c"/>
    <property type="match status" value="1"/>
</dbReference>
<dbReference type="Pfam" id="PF07730">
    <property type="entry name" value="HisKA_3"/>
    <property type="match status" value="1"/>
</dbReference>
<evidence type="ECO:0000313" key="12">
    <source>
        <dbReference type="EMBL" id="RCK69338.1"/>
    </source>
</evidence>
<dbReference type="EMBL" id="QOUI01000006">
    <property type="protein sequence ID" value="RCK69338.1"/>
    <property type="molecule type" value="Genomic_DNA"/>
</dbReference>
<dbReference type="GO" id="GO:0016020">
    <property type="term" value="C:membrane"/>
    <property type="evidence" value="ECO:0007669"/>
    <property type="project" value="InterPro"/>
</dbReference>
<evidence type="ECO:0000256" key="2">
    <source>
        <dbReference type="ARBA" id="ARBA00012438"/>
    </source>
</evidence>
<keyword evidence="3" id="KW-0597">Phosphoprotein</keyword>
<reference evidence="12 13" key="1">
    <citation type="submission" date="2018-07" db="EMBL/GenBank/DDBJ databases">
        <title>Desertimonas flava gen. nov. sp. nov.</title>
        <authorList>
            <person name="Liu S."/>
        </authorList>
    </citation>
    <scope>NUCLEOTIDE SEQUENCE [LARGE SCALE GENOMIC DNA]</scope>
    <source>
        <strain evidence="12 13">16Sb5-5</strain>
    </source>
</reference>
<feature type="transmembrane region" description="Helical" evidence="9">
    <location>
        <begin position="124"/>
        <end position="149"/>
    </location>
</feature>
<dbReference type="Gene3D" id="1.20.5.1930">
    <property type="match status" value="1"/>
</dbReference>
<dbReference type="CDD" id="cd16917">
    <property type="entry name" value="HATPase_UhpB-NarQ-NarX-like"/>
    <property type="match status" value="1"/>
</dbReference>
<keyword evidence="5" id="KW-0547">Nucleotide-binding</keyword>
<dbReference type="PANTHER" id="PTHR24421:SF10">
    <property type="entry name" value="NITRATE_NITRITE SENSOR PROTEIN NARQ"/>
    <property type="match status" value="1"/>
</dbReference>
<dbReference type="InterPro" id="IPR036890">
    <property type="entry name" value="HATPase_C_sf"/>
</dbReference>
<keyword evidence="4" id="KW-0808">Transferase</keyword>
<name>A0A367YU45_9ACTN</name>
<dbReference type="Gene3D" id="3.30.565.10">
    <property type="entry name" value="Histidine kinase-like ATPase, C-terminal domain"/>
    <property type="match status" value="1"/>
</dbReference>
<evidence type="ECO:0000256" key="4">
    <source>
        <dbReference type="ARBA" id="ARBA00022679"/>
    </source>
</evidence>
<feature type="transmembrane region" description="Helical" evidence="9">
    <location>
        <begin position="20"/>
        <end position="42"/>
    </location>
</feature>
<evidence type="ECO:0000256" key="3">
    <source>
        <dbReference type="ARBA" id="ARBA00022553"/>
    </source>
</evidence>
<feature type="transmembrane region" description="Helical" evidence="9">
    <location>
        <begin position="80"/>
        <end position="95"/>
    </location>
</feature>
<dbReference type="SUPFAM" id="SSF55874">
    <property type="entry name" value="ATPase domain of HSP90 chaperone/DNA topoisomerase II/histidine kinase"/>
    <property type="match status" value="1"/>
</dbReference>
<gene>
    <name evidence="12" type="ORF">DT076_10605</name>
</gene>
<evidence type="ECO:0000256" key="1">
    <source>
        <dbReference type="ARBA" id="ARBA00000085"/>
    </source>
</evidence>
<dbReference type="GO" id="GO:0005524">
    <property type="term" value="F:ATP binding"/>
    <property type="evidence" value="ECO:0007669"/>
    <property type="project" value="UniProtKB-KW"/>
</dbReference>